<accession>A0A2A9NA47</accession>
<protein>
    <submittedName>
        <fullName evidence="1">Uncharacterized protein</fullName>
    </submittedName>
</protein>
<dbReference type="Proteomes" id="UP000242287">
    <property type="component" value="Unassembled WGS sequence"/>
</dbReference>
<organism evidence="1 2">
    <name type="scientific">Amanita thiersii Skay4041</name>
    <dbReference type="NCBI Taxonomy" id="703135"/>
    <lineage>
        <taxon>Eukaryota</taxon>
        <taxon>Fungi</taxon>
        <taxon>Dikarya</taxon>
        <taxon>Basidiomycota</taxon>
        <taxon>Agaricomycotina</taxon>
        <taxon>Agaricomycetes</taxon>
        <taxon>Agaricomycetidae</taxon>
        <taxon>Agaricales</taxon>
        <taxon>Pluteineae</taxon>
        <taxon>Amanitaceae</taxon>
        <taxon>Amanita</taxon>
    </lineage>
</organism>
<dbReference type="EMBL" id="KZ303297">
    <property type="protein sequence ID" value="PFH44582.1"/>
    <property type="molecule type" value="Genomic_DNA"/>
</dbReference>
<gene>
    <name evidence="1" type="ORF">AMATHDRAFT_11452</name>
</gene>
<keyword evidence="2" id="KW-1185">Reference proteome</keyword>
<evidence type="ECO:0000313" key="1">
    <source>
        <dbReference type="EMBL" id="PFH44582.1"/>
    </source>
</evidence>
<name>A0A2A9NA47_9AGAR</name>
<evidence type="ECO:0000313" key="2">
    <source>
        <dbReference type="Proteomes" id="UP000242287"/>
    </source>
</evidence>
<dbReference type="AlphaFoldDB" id="A0A2A9NA47"/>
<sequence>MITHHTLPSHLRKKSTGGLNERINAYVTHSNGHRTPSMKNHQILLELTMIPNSAIRTLPSITPDNEEREERIY</sequence>
<reference evidence="1 2" key="1">
    <citation type="submission" date="2014-02" db="EMBL/GenBank/DDBJ databases">
        <title>Transposable element dynamics among asymbiotic and ectomycorrhizal Amanita fungi.</title>
        <authorList>
            <consortium name="DOE Joint Genome Institute"/>
            <person name="Hess J."/>
            <person name="Skrede I."/>
            <person name="Wolfe B."/>
            <person name="LaButti K."/>
            <person name="Ohm R.A."/>
            <person name="Grigoriev I.V."/>
            <person name="Pringle A."/>
        </authorList>
    </citation>
    <scope>NUCLEOTIDE SEQUENCE [LARGE SCALE GENOMIC DNA]</scope>
    <source>
        <strain evidence="1 2">SKay4041</strain>
    </source>
</reference>
<proteinExistence type="predicted"/>